<evidence type="ECO:0000256" key="1">
    <source>
        <dbReference type="ARBA" id="ARBA00023125"/>
    </source>
</evidence>
<name>A0A0R3T8R5_RODNA</name>
<dbReference type="Proteomes" id="UP000278807">
    <property type="component" value="Unassembled WGS sequence"/>
</dbReference>
<dbReference type="Gene3D" id="1.10.10.60">
    <property type="entry name" value="Homeodomain-like"/>
    <property type="match status" value="1"/>
</dbReference>
<accession>A0A0R3T8R5</accession>
<organism evidence="7">
    <name type="scientific">Rodentolepis nana</name>
    <name type="common">Dwarf tapeworm</name>
    <name type="synonym">Hymenolepis nana</name>
    <dbReference type="NCBI Taxonomy" id="102285"/>
    <lineage>
        <taxon>Eukaryota</taxon>
        <taxon>Metazoa</taxon>
        <taxon>Spiralia</taxon>
        <taxon>Lophotrochozoa</taxon>
        <taxon>Platyhelminthes</taxon>
        <taxon>Cestoda</taxon>
        <taxon>Eucestoda</taxon>
        <taxon>Cyclophyllidea</taxon>
        <taxon>Hymenolepididae</taxon>
        <taxon>Rodentolepis</taxon>
    </lineage>
</organism>
<keyword evidence="3" id="KW-0539">Nucleus</keyword>
<dbReference type="OrthoDB" id="10056939at2759"/>
<dbReference type="CDD" id="cd00086">
    <property type="entry name" value="homeodomain"/>
    <property type="match status" value="1"/>
</dbReference>
<evidence type="ECO:0000256" key="3">
    <source>
        <dbReference type="ARBA" id="ARBA00023242"/>
    </source>
</evidence>
<keyword evidence="6" id="KW-1185">Reference proteome</keyword>
<reference evidence="5 6" key="2">
    <citation type="submission" date="2018-11" db="EMBL/GenBank/DDBJ databases">
        <authorList>
            <consortium name="Pathogen Informatics"/>
        </authorList>
    </citation>
    <scope>NUCLEOTIDE SEQUENCE [LARGE SCALE GENOMIC DNA]</scope>
</reference>
<dbReference type="WBParaSite" id="HNAJ_0000345301-mRNA-1">
    <property type="protein sequence ID" value="HNAJ_0000345301-mRNA-1"/>
    <property type="gene ID" value="HNAJ_0000345301"/>
</dbReference>
<feature type="domain" description="KN homeodomain" evidence="4">
    <location>
        <begin position="347"/>
        <end position="385"/>
    </location>
</feature>
<dbReference type="GO" id="GO:0003677">
    <property type="term" value="F:DNA binding"/>
    <property type="evidence" value="ECO:0007669"/>
    <property type="project" value="UniProtKB-KW"/>
</dbReference>
<gene>
    <name evidence="5" type="ORF">HNAJ_LOCUS3452</name>
</gene>
<dbReference type="InterPro" id="IPR008422">
    <property type="entry name" value="KN_HD"/>
</dbReference>
<dbReference type="SUPFAM" id="SSF46689">
    <property type="entry name" value="Homeodomain-like"/>
    <property type="match status" value="1"/>
</dbReference>
<protein>
    <submittedName>
        <fullName evidence="7">Homeobox_KN domain-containing protein</fullName>
    </submittedName>
</protein>
<dbReference type="AlphaFoldDB" id="A0A0R3T8R5"/>
<evidence type="ECO:0000313" key="5">
    <source>
        <dbReference type="EMBL" id="VDN99311.1"/>
    </source>
</evidence>
<evidence type="ECO:0000313" key="6">
    <source>
        <dbReference type="Proteomes" id="UP000278807"/>
    </source>
</evidence>
<dbReference type="EMBL" id="UZAE01002020">
    <property type="protein sequence ID" value="VDN99311.1"/>
    <property type="molecule type" value="Genomic_DNA"/>
</dbReference>
<proteinExistence type="predicted"/>
<sequence>MHMERNYTEDDSFGRFIHEDIYPEPDDCPRFQQTSPPRTESSRTYAAINRMDSLNPPISNQVYLHSSSWNYISEHSAPINTASQHNYSLSQSHSGIDKWDTISYERMDSQNPLAHRVETEGSGSSQKINARCALTSSLPSQELPSLQTSHFISDPPVNQTISSLEVTKTSCYRTQPSNFISGTTVQSSIAYYPEPFDPPVLHQEQSYTAPTPQLPRYSTTFNQTPQTNWFPSQSRPEFGAFSTSSNEELDCQVAPASVIEPEIHNSIILSPPTLCQSMLHGSVTYGRDFFNPPMPKQEFSVHALQGSMHDHYFGITPMPQYLPQGCSDADGIQAGNRKEVRKLLRAWCDEHADNPHPTYAQKIHLAKLTGLSKVQIENTMVYLRRKIKLEAKRKQMISEFTAQSHILGNKAEKEDLGEPLFPPITHEEERMK</sequence>
<keyword evidence="2" id="KW-0371">Homeobox</keyword>
<dbReference type="Pfam" id="PF05920">
    <property type="entry name" value="Homeobox_KN"/>
    <property type="match status" value="1"/>
</dbReference>
<reference evidence="7" key="1">
    <citation type="submission" date="2017-02" db="UniProtKB">
        <authorList>
            <consortium name="WormBaseParasite"/>
        </authorList>
    </citation>
    <scope>IDENTIFICATION</scope>
</reference>
<dbReference type="InterPro" id="IPR009057">
    <property type="entry name" value="Homeodomain-like_sf"/>
</dbReference>
<dbReference type="GO" id="GO:0006355">
    <property type="term" value="P:regulation of DNA-templated transcription"/>
    <property type="evidence" value="ECO:0007669"/>
    <property type="project" value="InterPro"/>
</dbReference>
<evidence type="ECO:0000313" key="7">
    <source>
        <dbReference type="WBParaSite" id="HNAJ_0000345301-mRNA-1"/>
    </source>
</evidence>
<evidence type="ECO:0000256" key="2">
    <source>
        <dbReference type="ARBA" id="ARBA00023155"/>
    </source>
</evidence>
<dbReference type="InterPro" id="IPR001356">
    <property type="entry name" value="HD"/>
</dbReference>
<keyword evidence="1" id="KW-0238">DNA-binding</keyword>
<evidence type="ECO:0000259" key="4">
    <source>
        <dbReference type="Pfam" id="PF05920"/>
    </source>
</evidence>